<dbReference type="Gene3D" id="1.10.260.40">
    <property type="entry name" value="lambda repressor-like DNA-binding domains"/>
    <property type="match status" value="1"/>
</dbReference>
<dbReference type="RefSeq" id="WP_207657343.1">
    <property type="nucleotide sequence ID" value="NZ_UAWG01000001.1"/>
</dbReference>
<dbReference type="AlphaFoldDB" id="A0A2X2Y0Q6"/>
<evidence type="ECO:0000259" key="1">
    <source>
        <dbReference type="PROSITE" id="PS50943"/>
    </source>
</evidence>
<evidence type="ECO:0000313" key="3">
    <source>
        <dbReference type="Proteomes" id="UP000249986"/>
    </source>
</evidence>
<name>A0A2X2Y0Q6_CLOPF</name>
<dbReference type="GO" id="GO:0003677">
    <property type="term" value="F:DNA binding"/>
    <property type="evidence" value="ECO:0007669"/>
    <property type="project" value="InterPro"/>
</dbReference>
<reference evidence="2 3" key="1">
    <citation type="submission" date="2018-06" db="EMBL/GenBank/DDBJ databases">
        <authorList>
            <consortium name="Pathogen Informatics"/>
            <person name="Doyle S."/>
        </authorList>
    </citation>
    <scope>NUCLEOTIDE SEQUENCE [LARGE SCALE GENOMIC DNA]</scope>
    <source>
        <strain evidence="2 3">NCTC10719</strain>
    </source>
</reference>
<dbReference type="InterPro" id="IPR001387">
    <property type="entry name" value="Cro/C1-type_HTH"/>
</dbReference>
<dbReference type="EMBL" id="UAWG01000001">
    <property type="protein sequence ID" value="SQB57804.1"/>
    <property type="molecule type" value="Genomic_DNA"/>
</dbReference>
<organism evidence="2 3">
    <name type="scientific">Clostridium perfringens</name>
    <dbReference type="NCBI Taxonomy" id="1502"/>
    <lineage>
        <taxon>Bacteria</taxon>
        <taxon>Bacillati</taxon>
        <taxon>Bacillota</taxon>
        <taxon>Clostridia</taxon>
        <taxon>Eubacteriales</taxon>
        <taxon>Clostridiaceae</taxon>
        <taxon>Clostridium</taxon>
    </lineage>
</organism>
<dbReference type="SMART" id="SM00530">
    <property type="entry name" value="HTH_XRE"/>
    <property type="match status" value="1"/>
</dbReference>
<dbReference type="PROSITE" id="PS50943">
    <property type="entry name" value="HTH_CROC1"/>
    <property type="match status" value="1"/>
</dbReference>
<sequence>MTLRDLRKKNKLTQDEVAKELGIHRTTLVRIEIGKSHLRAEHINILANLYNTDEKEIFELYDESRKKRQRGRNGE</sequence>
<evidence type="ECO:0000313" key="2">
    <source>
        <dbReference type="EMBL" id="SQB57804.1"/>
    </source>
</evidence>
<proteinExistence type="predicted"/>
<dbReference type="Proteomes" id="UP000249986">
    <property type="component" value="Unassembled WGS sequence"/>
</dbReference>
<dbReference type="CDD" id="cd00093">
    <property type="entry name" value="HTH_XRE"/>
    <property type="match status" value="1"/>
</dbReference>
<dbReference type="Pfam" id="PF01381">
    <property type="entry name" value="HTH_3"/>
    <property type="match status" value="1"/>
</dbReference>
<gene>
    <name evidence="2" type="ORF">NCTC10719_00398</name>
</gene>
<accession>A0A2X2Y0Q6</accession>
<dbReference type="SUPFAM" id="SSF47413">
    <property type="entry name" value="lambda repressor-like DNA-binding domains"/>
    <property type="match status" value="1"/>
</dbReference>
<protein>
    <submittedName>
        <fullName evidence="2">Helix-turn-helix domain-containing protein</fullName>
    </submittedName>
</protein>
<feature type="domain" description="HTH cro/C1-type" evidence="1">
    <location>
        <begin position="3"/>
        <end position="57"/>
    </location>
</feature>
<dbReference type="InterPro" id="IPR010982">
    <property type="entry name" value="Lambda_DNA-bd_dom_sf"/>
</dbReference>